<dbReference type="Proteomes" id="UP000435649">
    <property type="component" value="Unassembled WGS sequence"/>
</dbReference>
<evidence type="ECO:0000256" key="1">
    <source>
        <dbReference type="ARBA" id="ARBA00004141"/>
    </source>
</evidence>
<keyword evidence="10" id="KW-1185">Reference proteome</keyword>
<evidence type="ECO:0000313" key="10">
    <source>
        <dbReference type="Proteomes" id="UP000435649"/>
    </source>
</evidence>
<comment type="subcellular location">
    <subcellularLocation>
        <location evidence="1">Membrane</location>
        <topology evidence="1">Multi-pass membrane protein</topology>
    </subcellularLocation>
</comment>
<feature type="transmembrane region" description="Helical" evidence="8">
    <location>
        <begin position="503"/>
        <end position="524"/>
    </location>
</feature>
<comment type="caution">
    <text evidence="9">The sequence shown here is derived from an EMBL/GenBank/DDBJ whole genome shotgun (WGS) entry which is preliminary data.</text>
</comment>
<dbReference type="PROSITE" id="PS50283">
    <property type="entry name" value="NA_SOLUT_SYMP_3"/>
    <property type="match status" value="1"/>
</dbReference>
<evidence type="ECO:0000256" key="2">
    <source>
        <dbReference type="ARBA" id="ARBA00006434"/>
    </source>
</evidence>
<gene>
    <name evidence="9" type="ORF">FYJ85_08805</name>
</gene>
<dbReference type="Gene3D" id="1.20.1730.10">
    <property type="entry name" value="Sodium/glucose cotransporter"/>
    <property type="match status" value="1"/>
</dbReference>
<feature type="transmembrane region" description="Helical" evidence="8">
    <location>
        <begin position="191"/>
        <end position="211"/>
    </location>
</feature>
<evidence type="ECO:0000256" key="8">
    <source>
        <dbReference type="SAM" id="Phobius"/>
    </source>
</evidence>
<dbReference type="GO" id="GO:0005886">
    <property type="term" value="C:plasma membrane"/>
    <property type="evidence" value="ECO:0007669"/>
    <property type="project" value="TreeGrafter"/>
</dbReference>
<evidence type="ECO:0000313" key="9">
    <source>
        <dbReference type="EMBL" id="MST97141.1"/>
    </source>
</evidence>
<evidence type="ECO:0000256" key="3">
    <source>
        <dbReference type="ARBA" id="ARBA00022448"/>
    </source>
</evidence>
<feature type="transmembrane region" description="Helical" evidence="8">
    <location>
        <begin position="339"/>
        <end position="357"/>
    </location>
</feature>
<dbReference type="PANTHER" id="PTHR48086:SF7">
    <property type="entry name" value="SODIUM-SOLUTE SYMPORTER-RELATED"/>
    <property type="match status" value="1"/>
</dbReference>
<keyword evidence="6 8" id="KW-0472">Membrane</keyword>
<keyword evidence="5 8" id="KW-1133">Transmembrane helix</keyword>
<organism evidence="9 10">
    <name type="scientific">Victivallis lenta</name>
    <dbReference type="NCBI Taxonomy" id="2606640"/>
    <lineage>
        <taxon>Bacteria</taxon>
        <taxon>Pseudomonadati</taxon>
        <taxon>Lentisphaerota</taxon>
        <taxon>Lentisphaeria</taxon>
        <taxon>Victivallales</taxon>
        <taxon>Victivallaceae</taxon>
        <taxon>Victivallis</taxon>
    </lineage>
</organism>
<dbReference type="EMBL" id="VUNS01000007">
    <property type="protein sequence ID" value="MST97141.1"/>
    <property type="molecule type" value="Genomic_DNA"/>
</dbReference>
<proteinExistence type="inferred from homology"/>
<evidence type="ECO:0000256" key="5">
    <source>
        <dbReference type="ARBA" id="ARBA00022989"/>
    </source>
</evidence>
<accession>A0A844G3C7</accession>
<comment type="similarity">
    <text evidence="2 7">Belongs to the sodium:solute symporter (SSF) (TC 2.A.21) family.</text>
</comment>
<feature type="transmembrane region" description="Helical" evidence="8">
    <location>
        <begin position="6"/>
        <end position="22"/>
    </location>
</feature>
<dbReference type="InterPro" id="IPR050277">
    <property type="entry name" value="Sodium:Solute_Symporter"/>
</dbReference>
<feature type="transmembrane region" description="Helical" evidence="8">
    <location>
        <begin position="619"/>
        <end position="643"/>
    </location>
</feature>
<sequence>MQPIDWFLFSIPIAVIAVFCFHSQKYIRSVADFLAAGRTGGRYLLSSANGMAGMGLITLAVAMQNFRHAGWAVSWWGQVITLAMTILSLSGFVYYRYRQTKVLTLAQFFEIRYCRAFRVVMGILCWLAGIINFGIFPAVGAHFFIAFLGLPREIGGIPLYPVLMVLFLGSAAVITMSGGQVQNMITDMIQSLFGYFMCVVVGISVVCIFSMEQFREAMLAQPPGQSYVNPFDSFEVSDFNIWFILINLIVMVYGYGSWQGNQGYSASALNPHEAKMGNILSTWRMLSITMFSAMISLGAYTFLTHPAFASEQLAISGELASYSAQNADQMAMPMATSSFLPAGIKGLFAAVAFFFMLSTDTTYLHSWGSIFIQDIVLPLYGRPVSARLHLLLLRLAILGVAVFGFVFSLCYRQNEYINMFQMITGTFFSAGAGCAIIGGLYWKRGTRAGAWSGVAAGAFLSLAGIVLMDARGWHAARQFLLGIFPNSTVLQEAADKCPVNGAWLSLVAVLCAGSVYVLVSLLTCRKPFNMDRMLHRGRYAEADTALRVENARKIGWCKRLFLGFDEEFTLRDKIVSVSVFSWTAFWTVCFVVITLYNIIAFALPAAGFKPWDDGMWFNWMMFYLMVHVVLAPVTAVWMTWGGIRDLREMYRRLSALTRSQDDGYVPEPRKDD</sequence>
<reference evidence="9 10" key="1">
    <citation type="submission" date="2019-08" db="EMBL/GenBank/DDBJ databases">
        <title>In-depth cultivation of the pig gut microbiome towards novel bacterial diversity and tailored functional studies.</title>
        <authorList>
            <person name="Wylensek D."/>
            <person name="Hitch T.C.A."/>
            <person name="Clavel T."/>
        </authorList>
    </citation>
    <scope>NUCLEOTIDE SEQUENCE [LARGE SCALE GENOMIC DNA]</scope>
    <source>
        <strain evidence="9 10">BBE-744-WT-12</strain>
    </source>
</reference>
<name>A0A844G3C7_9BACT</name>
<protein>
    <submittedName>
        <fullName evidence="9">Sodium:solute symporter</fullName>
    </submittedName>
</protein>
<dbReference type="AlphaFoldDB" id="A0A844G3C7"/>
<feature type="transmembrane region" description="Helical" evidence="8">
    <location>
        <begin position="43"/>
        <end position="63"/>
    </location>
</feature>
<feature type="transmembrane region" description="Helical" evidence="8">
    <location>
        <begin position="239"/>
        <end position="258"/>
    </location>
</feature>
<dbReference type="InterPro" id="IPR038377">
    <property type="entry name" value="Na/Glc_symporter_sf"/>
</dbReference>
<feature type="transmembrane region" description="Helical" evidence="8">
    <location>
        <begin position="579"/>
        <end position="599"/>
    </location>
</feature>
<dbReference type="RefSeq" id="WP_154417958.1">
    <property type="nucleotide sequence ID" value="NZ_VUNS01000007.1"/>
</dbReference>
<feature type="transmembrane region" description="Helical" evidence="8">
    <location>
        <begin position="392"/>
        <end position="411"/>
    </location>
</feature>
<feature type="transmembrane region" description="Helical" evidence="8">
    <location>
        <begin position="116"/>
        <end position="145"/>
    </location>
</feature>
<dbReference type="Pfam" id="PF00474">
    <property type="entry name" value="SSF"/>
    <property type="match status" value="1"/>
</dbReference>
<keyword evidence="4 8" id="KW-0812">Transmembrane</keyword>
<feature type="transmembrane region" description="Helical" evidence="8">
    <location>
        <begin position="279"/>
        <end position="303"/>
    </location>
</feature>
<dbReference type="InterPro" id="IPR001734">
    <property type="entry name" value="Na/solute_symporter"/>
</dbReference>
<evidence type="ECO:0000256" key="6">
    <source>
        <dbReference type="ARBA" id="ARBA00023136"/>
    </source>
</evidence>
<feature type="transmembrane region" description="Helical" evidence="8">
    <location>
        <begin position="157"/>
        <end position="179"/>
    </location>
</feature>
<feature type="transmembrane region" description="Helical" evidence="8">
    <location>
        <begin position="448"/>
        <end position="468"/>
    </location>
</feature>
<evidence type="ECO:0000256" key="7">
    <source>
        <dbReference type="RuleBase" id="RU362091"/>
    </source>
</evidence>
<dbReference type="GO" id="GO:0022857">
    <property type="term" value="F:transmembrane transporter activity"/>
    <property type="evidence" value="ECO:0007669"/>
    <property type="project" value="InterPro"/>
</dbReference>
<dbReference type="PANTHER" id="PTHR48086">
    <property type="entry name" value="SODIUM/PROLINE SYMPORTER-RELATED"/>
    <property type="match status" value="1"/>
</dbReference>
<evidence type="ECO:0000256" key="4">
    <source>
        <dbReference type="ARBA" id="ARBA00022692"/>
    </source>
</evidence>
<feature type="transmembrane region" description="Helical" evidence="8">
    <location>
        <begin position="75"/>
        <end position="95"/>
    </location>
</feature>
<feature type="transmembrane region" description="Helical" evidence="8">
    <location>
        <begin position="423"/>
        <end position="442"/>
    </location>
</feature>
<keyword evidence="3" id="KW-0813">Transport</keyword>